<gene>
    <name evidence="2" type="ORF">ACFOZ4_34340</name>
</gene>
<comment type="caution">
    <text evidence="2">The sequence shown here is derived from an EMBL/GenBank/DDBJ whole genome shotgun (WGS) entry which is preliminary data.</text>
</comment>
<feature type="domain" description="HNH nuclease" evidence="1">
    <location>
        <begin position="180"/>
        <end position="237"/>
    </location>
</feature>
<reference evidence="3" key="1">
    <citation type="journal article" date="2019" name="Int. J. Syst. Evol. Microbiol.">
        <title>The Global Catalogue of Microorganisms (GCM) 10K type strain sequencing project: providing services to taxonomists for standard genome sequencing and annotation.</title>
        <authorList>
            <consortium name="The Broad Institute Genomics Platform"/>
            <consortium name="The Broad Institute Genome Sequencing Center for Infectious Disease"/>
            <person name="Wu L."/>
            <person name="Ma J."/>
        </authorList>
    </citation>
    <scope>NUCLEOTIDE SEQUENCE [LARGE SCALE GENOMIC DNA]</scope>
    <source>
        <strain evidence="3">CGMCC 4.7289</strain>
    </source>
</reference>
<keyword evidence="2" id="KW-0378">Hydrolase</keyword>
<dbReference type="InterPro" id="IPR058813">
    <property type="entry name" value="DNA-SBD_ScoMcrA"/>
</dbReference>
<protein>
    <submittedName>
        <fullName evidence="2">Phosphorothioated DNA-binding restriction endonuclease</fullName>
    </submittedName>
</protein>
<evidence type="ECO:0000313" key="3">
    <source>
        <dbReference type="Proteomes" id="UP001595816"/>
    </source>
</evidence>
<dbReference type="GO" id="GO:0003677">
    <property type="term" value="F:DNA binding"/>
    <property type="evidence" value="ECO:0007669"/>
    <property type="project" value="UniProtKB-KW"/>
</dbReference>
<dbReference type="Pfam" id="PF26340">
    <property type="entry name" value="DNA-SBD_ScoMcrA"/>
    <property type="match status" value="1"/>
</dbReference>
<name>A0ABV8M0W7_9ACTN</name>
<dbReference type="GO" id="GO:0004519">
    <property type="term" value="F:endonuclease activity"/>
    <property type="evidence" value="ECO:0007669"/>
    <property type="project" value="UniProtKB-KW"/>
</dbReference>
<organism evidence="2 3">
    <name type="scientific">Hamadaea flava</name>
    <dbReference type="NCBI Taxonomy" id="1742688"/>
    <lineage>
        <taxon>Bacteria</taxon>
        <taxon>Bacillati</taxon>
        <taxon>Actinomycetota</taxon>
        <taxon>Actinomycetes</taxon>
        <taxon>Micromonosporales</taxon>
        <taxon>Micromonosporaceae</taxon>
        <taxon>Hamadaea</taxon>
    </lineage>
</organism>
<keyword evidence="2" id="KW-0238">DNA-binding</keyword>
<evidence type="ECO:0000259" key="1">
    <source>
        <dbReference type="SMART" id="SM00507"/>
    </source>
</evidence>
<keyword evidence="2" id="KW-0540">Nuclease</keyword>
<dbReference type="InterPro" id="IPR003615">
    <property type="entry name" value="HNH_nuc"/>
</dbReference>
<dbReference type="CDD" id="cd00085">
    <property type="entry name" value="HNHc"/>
    <property type="match status" value="1"/>
</dbReference>
<evidence type="ECO:0000313" key="2">
    <source>
        <dbReference type="EMBL" id="MFC4135719.1"/>
    </source>
</evidence>
<dbReference type="InterPro" id="IPR011396">
    <property type="entry name" value="PT_DNA_restrict"/>
</dbReference>
<dbReference type="NCBIfam" id="NF045808">
    <property type="entry name" value="PT-DNA_restrict"/>
    <property type="match status" value="1"/>
</dbReference>
<sequence>MADEATVGRHPALARLASLRQHRRDGRRAPHKPLLVLLALGHLATAGSSRLTWADAQRSLGDLIAEFGPASRTSRVQAAAYPFTRLRSDGIWMLDHEVPMDAIGPLNAAGACGQLTLNLEQVLLNDPALLLSAARTLVDSHFPRSVAPDILTAVGLDPETVLRAPNEAPDSITPRQRDPKWRDLVLQAWDRQCAFCGFDGQVYGATVGVDAAHVRWFALDGPDTLDNGLALCTLHHKLFDRGVLGIDHNLRLCVSTVYTARTTAGKAVYDLHGQQLQGRPGTPHPAQPHIAWHREQVFKGQPLTA</sequence>
<accession>A0ABV8M0W7</accession>
<dbReference type="SMART" id="SM00507">
    <property type="entry name" value="HNHc"/>
    <property type="match status" value="1"/>
</dbReference>
<keyword evidence="2" id="KW-0255">Endonuclease</keyword>
<dbReference type="Proteomes" id="UP001595816">
    <property type="component" value="Unassembled WGS sequence"/>
</dbReference>
<dbReference type="Pfam" id="PF13391">
    <property type="entry name" value="HNH_2"/>
    <property type="match status" value="1"/>
</dbReference>
<dbReference type="RefSeq" id="WP_253760702.1">
    <property type="nucleotide sequence ID" value="NZ_JAMZDZ010000001.1"/>
</dbReference>
<keyword evidence="3" id="KW-1185">Reference proteome</keyword>
<proteinExistence type="predicted"/>
<dbReference type="EMBL" id="JBHSAY010000024">
    <property type="protein sequence ID" value="MFC4135719.1"/>
    <property type="molecule type" value="Genomic_DNA"/>
</dbReference>
<dbReference type="PIRSF" id="PIRSF030850">
    <property type="entry name" value="UCP030850"/>
    <property type="match status" value="1"/>
</dbReference>